<evidence type="ECO:0008006" key="4">
    <source>
        <dbReference type="Google" id="ProtNLM"/>
    </source>
</evidence>
<dbReference type="OrthoDB" id="1179846at2"/>
<dbReference type="RefSeq" id="WP_121374505.1">
    <property type="nucleotide sequence ID" value="NZ_RBLC01000001.1"/>
</dbReference>
<keyword evidence="3" id="KW-1185">Reference proteome</keyword>
<keyword evidence="1" id="KW-0812">Transmembrane</keyword>
<keyword evidence="1" id="KW-1133">Transmembrane helix</keyword>
<proteinExistence type="predicted"/>
<feature type="transmembrane region" description="Helical" evidence="1">
    <location>
        <begin position="5"/>
        <end position="26"/>
    </location>
</feature>
<dbReference type="EMBL" id="RBLC01000001">
    <property type="protein sequence ID" value="RKS25067.1"/>
    <property type="molecule type" value="Genomic_DNA"/>
</dbReference>
<keyword evidence="1" id="KW-0472">Membrane</keyword>
<protein>
    <recommendedName>
        <fullName evidence="4">Lmo0937 family membrane protein</fullName>
    </recommendedName>
</protein>
<evidence type="ECO:0000256" key="1">
    <source>
        <dbReference type="SAM" id="Phobius"/>
    </source>
</evidence>
<dbReference type="AlphaFoldDB" id="A0A495MGE6"/>
<dbReference type="Proteomes" id="UP000277579">
    <property type="component" value="Unassembled WGS sequence"/>
</dbReference>
<name>A0A495MGE6_9FLAO</name>
<sequence>MGNLLYTIAVILVIIWALGFFGVLGTGIATSGLIHILLVIAVIIILLRIIQGRKPL</sequence>
<organism evidence="2 3">
    <name type="scientific">Flavobacterium endophyticum</name>
    <dbReference type="NCBI Taxonomy" id="1540163"/>
    <lineage>
        <taxon>Bacteria</taxon>
        <taxon>Pseudomonadati</taxon>
        <taxon>Bacteroidota</taxon>
        <taxon>Flavobacteriia</taxon>
        <taxon>Flavobacteriales</taxon>
        <taxon>Flavobacteriaceae</taxon>
        <taxon>Flavobacterium</taxon>
    </lineage>
</organism>
<evidence type="ECO:0000313" key="2">
    <source>
        <dbReference type="EMBL" id="RKS25067.1"/>
    </source>
</evidence>
<comment type="caution">
    <text evidence="2">The sequence shown here is derived from an EMBL/GenBank/DDBJ whole genome shotgun (WGS) entry which is preliminary data.</text>
</comment>
<dbReference type="Pfam" id="PF18919">
    <property type="entry name" value="DUF5670"/>
    <property type="match status" value="1"/>
</dbReference>
<reference evidence="2 3" key="1">
    <citation type="submission" date="2018-10" db="EMBL/GenBank/DDBJ databases">
        <title>Genomic Encyclopedia of Archaeal and Bacterial Type Strains, Phase II (KMG-II): from individual species to whole genera.</title>
        <authorList>
            <person name="Goeker M."/>
        </authorList>
    </citation>
    <scope>NUCLEOTIDE SEQUENCE [LARGE SCALE GENOMIC DNA]</scope>
    <source>
        <strain evidence="2 3">DSM 29537</strain>
    </source>
</reference>
<gene>
    <name evidence="2" type="ORF">CLV94_0097</name>
</gene>
<dbReference type="NCBIfam" id="NF033488">
    <property type="entry name" value="lmo0937_fam_TM"/>
    <property type="match status" value="1"/>
</dbReference>
<dbReference type="InterPro" id="IPR043727">
    <property type="entry name" value="Lmo0937-like"/>
</dbReference>
<accession>A0A495MGE6</accession>
<feature type="transmembrane region" description="Helical" evidence="1">
    <location>
        <begin position="32"/>
        <end position="50"/>
    </location>
</feature>
<evidence type="ECO:0000313" key="3">
    <source>
        <dbReference type="Proteomes" id="UP000277579"/>
    </source>
</evidence>